<organism evidence="1">
    <name type="scientific">Phytophthora nicotianae</name>
    <name type="common">Potato buckeye rot agent</name>
    <name type="synonym">Phytophthora parasitica</name>
    <dbReference type="NCBI Taxonomy" id="4792"/>
    <lineage>
        <taxon>Eukaryota</taxon>
        <taxon>Sar</taxon>
        <taxon>Stramenopiles</taxon>
        <taxon>Oomycota</taxon>
        <taxon>Peronosporomycetes</taxon>
        <taxon>Peronosporales</taxon>
        <taxon>Peronosporaceae</taxon>
        <taxon>Phytophthora</taxon>
    </lineage>
</organism>
<reference evidence="1" key="1">
    <citation type="submission" date="2013-11" db="EMBL/GenBank/DDBJ databases">
        <title>The Genome Sequence of Phytophthora parasitica CHvinca01.</title>
        <authorList>
            <consortium name="The Broad Institute Genomics Platform"/>
            <person name="Russ C."/>
            <person name="Tyler B."/>
            <person name="Panabieres F."/>
            <person name="Shan W."/>
            <person name="Tripathy S."/>
            <person name="Grunwald N."/>
            <person name="Machado M."/>
            <person name="Johnson C.S."/>
            <person name="Arredondo F."/>
            <person name="Hong C."/>
            <person name="Coffey M."/>
            <person name="Young S.K."/>
            <person name="Zeng Q."/>
            <person name="Gargeya S."/>
            <person name="Fitzgerald M."/>
            <person name="Abouelleil A."/>
            <person name="Alvarado L."/>
            <person name="Chapman S.B."/>
            <person name="Gainer-Dewar J."/>
            <person name="Goldberg J."/>
            <person name="Griggs A."/>
            <person name="Gujja S."/>
            <person name="Hansen M."/>
            <person name="Howarth C."/>
            <person name="Imamovic A."/>
            <person name="Ireland A."/>
            <person name="Larimer J."/>
            <person name="McCowan C."/>
            <person name="Murphy C."/>
            <person name="Pearson M."/>
            <person name="Poon T.W."/>
            <person name="Priest M."/>
            <person name="Roberts A."/>
            <person name="Saif S."/>
            <person name="Shea T."/>
            <person name="Sykes S."/>
            <person name="Wortman J."/>
            <person name="Nusbaum C."/>
            <person name="Birren B."/>
        </authorList>
    </citation>
    <scope>NUCLEOTIDE SEQUENCE [LARGE SCALE GENOMIC DNA]</scope>
    <source>
        <strain evidence="1">CHvinca01</strain>
    </source>
</reference>
<dbReference type="OrthoDB" id="89078at2759"/>
<accession>W2L7P8</accession>
<evidence type="ECO:0000313" key="1">
    <source>
        <dbReference type="EMBL" id="ETL92819.1"/>
    </source>
</evidence>
<dbReference type="EMBL" id="KI679784">
    <property type="protein sequence ID" value="ETL92819.1"/>
    <property type="molecule type" value="Genomic_DNA"/>
</dbReference>
<dbReference type="Proteomes" id="UP000054423">
    <property type="component" value="Unassembled WGS sequence"/>
</dbReference>
<feature type="non-terminal residue" evidence="1">
    <location>
        <position position="1"/>
    </location>
</feature>
<proteinExistence type="predicted"/>
<name>W2L7P8_PHYNI</name>
<dbReference type="AlphaFoldDB" id="W2L7P8"/>
<gene>
    <name evidence="1" type="ORF">L917_08932</name>
</gene>
<protein>
    <submittedName>
        <fullName evidence="1">Uncharacterized protein</fullName>
    </submittedName>
</protein>
<sequence length="73" mass="8205">RFKSSYKAMSVAEPRGNVRRADGEKTELRMQLLERAAERCISCIGLRLVNKMARHCALSVATAIRSKLMCYGT</sequence>